<evidence type="ECO:0000313" key="3">
    <source>
        <dbReference type="Proteomes" id="UP001595555"/>
    </source>
</evidence>
<feature type="signal peptide" evidence="1">
    <location>
        <begin position="1"/>
        <end position="19"/>
    </location>
</feature>
<keyword evidence="1" id="KW-0732">Signal</keyword>
<evidence type="ECO:0000256" key="1">
    <source>
        <dbReference type="SAM" id="SignalP"/>
    </source>
</evidence>
<sequence length="229" mass="26106">MNKISLLVLLILISIKASAIDLSTPENKVSCPELGNSFECALKIEKSIIALNKGIISRKNESLEIVSAAGDIHHIKENKNKDDSEATVHVLAVGVSDDKRFVSLYVQYFEGNSWSIFDRKTAVLTPVCGFPMFSPENNYVAFSEMNPYTEMTPTCLQVYQVKKNEIRKVFEASTENIWWPEKTKWVTKEKLIFKRAEWNPSRSTKGQPDFIFKDYSLQLDNGAWKMVKN</sequence>
<organism evidence="2 3">
    <name type="scientific">Cellvibrio fontiphilus</name>
    <dbReference type="NCBI Taxonomy" id="1815559"/>
    <lineage>
        <taxon>Bacteria</taxon>
        <taxon>Pseudomonadati</taxon>
        <taxon>Pseudomonadota</taxon>
        <taxon>Gammaproteobacteria</taxon>
        <taxon>Cellvibrionales</taxon>
        <taxon>Cellvibrionaceae</taxon>
        <taxon>Cellvibrio</taxon>
    </lineage>
</organism>
<dbReference type="Proteomes" id="UP001595555">
    <property type="component" value="Unassembled WGS sequence"/>
</dbReference>
<reference evidence="3" key="1">
    <citation type="journal article" date="2019" name="Int. J. Syst. Evol. Microbiol.">
        <title>The Global Catalogue of Microorganisms (GCM) 10K type strain sequencing project: providing services to taxonomists for standard genome sequencing and annotation.</title>
        <authorList>
            <consortium name="The Broad Institute Genomics Platform"/>
            <consortium name="The Broad Institute Genome Sequencing Center for Infectious Disease"/>
            <person name="Wu L."/>
            <person name="Ma J."/>
        </authorList>
    </citation>
    <scope>NUCLEOTIDE SEQUENCE [LARGE SCALE GENOMIC DNA]</scope>
    <source>
        <strain evidence="3">KCTC 52237</strain>
    </source>
</reference>
<gene>
    <name evidence="2" type="ORF">ACFODX_00460</name>
</gene>
<name>A0ABV7FD11_9GAMM</name>
<feature type="chain" id="PRO_5046870331" evidence="1">
    <location>
        <begin position="20"/>
        <end position="229"/>
    </location>
</feature>
<accession>A0ABV7FD11</accession>
<dbReference type="RefSeq" id="WP_378114939.1">
    <property type="nucleotide sequence ID" value="NZ_JBHRTF010000001.1"/>
</dbReference>
<dbReference type="EMBL" id="JBHRTF010000001">
    <property type="protein sequence ID" value="MFC3114007.1"/>
    <property type="molecule type" value="Genomic_DNA"/>
</dbReference>
<protein>
    <submittedName>
        <fullName evidence="2">Uncharacterized protein</fullName>
    </submittedName>
</protein>
<evidence type="ECO:0000313" key="2">
    <source>
        <dbReference type="EMBL" id="MFC3114007.1"/>
    </source>
</evidence>
<comment type="caution">
    <text evidence="2">The sequence shown here is derived from an EMBL/GenBank/DDBJ whole genome shotgun (WGS) entry which is preliminary data.</text>
</comment>
<proteinExistence type="predicted"/>
<keyword evidence="3" id="KW-1185">Reference proteome</keyword>